<sequence>MVCSFARSITLIRHGPPVVSLSQRVPGNQFRRFVERYDAARIAQRALPPLAVQQVVAEANVVFASNRPRAMHTAELLGVRMPPVVNSEFREIEFPVDFPSQLRFSALTWSAIALLLWRMGYTSRSESLALSRARAKAAADLLEGQSRNAESVVLVAHGGINRLIAKELRKRGWRGRRLPRSQHWGCTTYCR</sequence>
<organism evidence="1 2">
    <name type="scientific">Phormidesmis priestleyi Ana</name>
    <dbReference type="NCBI Taxonomy" id="1666911"/>
    <lineage>
        <taxon>Bacteria</taxon>
        <taxon>Bacillati</taxon>
        <taxon>Cyanobacteriota</taxon>
        <taxon>Cyanophyceae</taxon>
        <taxon>Leptolyngbyales</taxon>
        <taxon>Leptolyngbyaceae</taxon>
        <taxon>Phormidesmis</taxon>
    </lineage>
</organism>
<accession>A0A0P8A2V6</accession>
<evidence type="ECO:0000313" key="1">
    <source>
        <dbReference type="EMBL" id="KPQ37319.1"/>
    </source>
</evidence>
<protein>
    <submittedName>
        <fullName evidence="1">Fructose-2,6-bisphosphatase</fullName>
    </submittedName>
</protein>
<dbReference type="Pfam" id="PF00300">
    <property type="entry name" value="His_Phos_1"/>
    <property type="match status" value="1"/>
</dbReference>
<gene>
    <name evidence="1" type="ORF">HLUCCA11_02465</name>
</gene>
<dbReference type="Gene3D" id="3.40.50.1240">
    <property type="entry name" value="Phosphoglycerate mutase-like"/>
    <property type="match status" value="1"/>
</dbReference>
<name>A0A0P8A2V6_9CYAN</name>
<dbReference type="InterPro" id="IPR013078">
    <property type="entry name" value="His_Pase_superF_clade-1"/>
</dbReference>
<comment type="caution">
    <text evidence="1">The sequence shown here is derived from an EMBL/GenBank/DDBJ whole genome shotgun (WGS) entry which is preliminary data.</text>
</comment>
<dbReference type="Proteomes" id="UP000050465">
    <property type="component" value="Unassembled WGS sequence"/>
</dbReference>
<dbReference type="STRING" id="1666911.HLUCCA11_02465"/>
<dbReference type="AlphaFoldDB" id="A0A0P8A2V6"/>
<dbReference type="EMBL" id="LJZR01000002">
    <property type="protein sequence ID" value="KPQ37319.1"/>
    <property type="molecule type" value="Genomic_DNA"/>
</dbReference>
<proteinExistence type="predicted"/>
<dbReference type="InterPro" id="IPR029033">
    <property type="entry name" value="His_PPase_superfam"/>
</dbReference>
<evidence type="ECO:0000313" key="2">
    <source>
        <dbReference type="Proteomes" id="UP000050465"/>
    </source>
</evidence>
<dbReference type="SUPFAM" id="SSF53254">
    <property type="entry name" value="Phosphoglycerate mutase-like"/>
    <property type="match status" value="1"/>
</dbReference>
<reference evidence="1 2" key="1">
    <citation type="submission" date="2015-09" db="EMBL/GenBank/DDBJ databases">
        <title>Identification and resolution of microdiversity through metagenomic sequencing of parallel consortia.</title>
        <authorList>
            <person name="Nelson W.C."/>
            <person name="Romine M.F."/>
            <person name="Lindemann S.R."/>
        </authorList>
    </citation>
    <scope>NUCLEOTIDE SEQUENCE [LARGE SCALE GENOMIC DNA]</scope>
    <source>
        <strain evidence="1">Ana</strain>
    </source>
</reference>